<evidence type="ECO:0000313" key="5">
    <source>
        <dbReference type="EMBL" id="GKX27945.1"/>
    </source>
</evidence>
<reference evidence="5" key="1">
    <citation type="submission" date="2022-06" db="EMBL/GenBank/DDBJ databases">
        <title>Vallitalea longa sp. nov., an anaerobic bacterium isolated from marine sediment.</title>
        <authorList>
            <person name="Hirano S."/>
            <person name="Terahara T."/>
            <person name="Mori K."/>
            <person name="Hamada M."/>
            <person name="Matsumoto R."/>
            <person name="Kobayashi T."/>
        </authorList>
    </citation>
    <scope>NUCLEOTIDE SEQUENCE</scope>
    <source>
        <strain evidence="5">SH18-1</strain>
    </source>
</reference>
<dbReference type="Proteomes" id="UP001144256">
    <property type="component" value="Unassembled WGS sequence"/>
</dbReference>
<evidence type="ECO:0000259" key="4">
    <source>
        <dbReference type="PROSITE" id="PS01124"/>
    </source>
</evidence>
<keyword evidence="1" id="KW-0805">Transcription regulation</keyword>
<feature type="domain" description="HTH araC/xylS-type" evidence="4">
    <location>
        <begin position="161"/>
        <end position="259"/>
    </location>
</feature>
<comment type="caution">
    <text evidence="5">The sequence shown here is derived from an EMBL/GenBank/DDBJ whole genome shotgun (WGS) entry which is preliminary data.</text>
</comment>
<dbReference type="InterPro" id="IPR009057">
    <property type="entry name" value="Homeodomain-like_sf"/>
</dbReference>
<keyword evidence="3" id="KW-0804">Transcription</keyword>
<protein>
    <recommendedName>
        <fullName evidence="4">HTH araC/xylS-type domain-containing protein</fullName>
    </recommendedName>
</protein>
<evidence type="ECO:0000256" key="1">
    <source>
        <dbReference type="ARBA" id="ARBA00023015"/>
    </source>
</evidence>
<keyword evidence="6" id="KW-1185">Reference proteome</keyword>
<dbReference type="GO" id="GO:0003700">
    <property type="term" value="F:DNA-binding transcription factor activity"/>
    <property type="evidence" value="ECO:0007669"/>
    <property type="project" value="InterPro"/>
</dbReference>
<evidence type="ECO:0000256" key="2">
    <source>
        <dbReference type="ARBA" id="ARBA00023125"/>
    </source>
</evidence>
<keyword evidence="2" id="KW-0238">DNA-binding</keyword>
<dbReference type="Gene3D" id="1.10.10.60">
    <property type="entry name" value="Homeodomain-like"/>
    <property type="match status" value="2"/>
</dbReference>
<sequence length="264" mass="30682">MFIGNMDFRQIFNSFKISDMFLKEEYLYKELKNNSSSYTHYPYELEKKLYQAILTGNLVDIEKVGNEYSTYPRSVLCQNNSIRSLKNNLICSCALITRMAIETGLEENYAYFLSDLYINKIESLNEEELLVNLNAIMILDFMTQIKNSLTTNKNNYSDITKKVIKYIDDNLCSNLTLTDVAKHINTNSSYLSRLFKKEVGVSFTKYIHINRIKKAQHLLLFTNLSLVEISTLLGYTTQSHFCKIFKQISGITPNNFKQNHVKKV</sequence>
<dbReference type="InterPro" id="IPR018060">
    <property type="entry name" value="HTH_AraC"/>
</dbReference>
<dbReference type="SMART" id="SM00342">
    <property type="entry name" value="HTH_ARAC"/>
    <property type="match status" value="1"/>
</dbReference>
<organism evidence="5 6">
    <name type="scientific">Vallitalea longa</name>
    <dbReference type="NCBI Taxonomy" id="2936439"/>
    <lineage>
        <taxon>Bacteria</taxon>
        <taxon>Bacillati</taxon>
        <taxon>Bacillota</taxon>
        <taxon>Clostridia</taxon>
        <taxon>Lachnospirales</taxon>
        <taxon>Vallitaleaceae</taxon>
        <taxon>Vallitalea</taxon>
    </lineage>
</organism>
<dbReference type="Pfam" id="PF12833">
    <property type="entry name" value="HTH_18"/>
    <property type="match status" value="1"/>
</dbReference>
<dbReference type="PROSITE" id="PS00041">
    <property type="entry name" value="HTH_ARAC_FAMILY_1"/>
    <property type="match status" value="1"/>
</dbReference>
<dbReference type="SUPFAM" id="SSF46689">
    <property type="entry name" value="Homeodomain-like"/>
    <property type="match status" value="2"/>
</dbReference>
<name>A0A9W6DDC9_9FIRM</name>
<dbReference type="PANTHER" id="PTHR43280">
    <property type="entry name" value="ARAC-FAMILY TRANSCRIPTIONAL REGULATOR"/>
    <property type="match status" value="1"/>
</dbReference>
<dbReference type="PROSITE" id="PS01124">
    <property type="entry name" value="HTH_ARAC_FAMILY_2"/>
    <property type="match status" value="1"/>
</dbReference>
<dbReference type="EMBL" id="BRLB01000001">
    <property type="protein sequence ID" value="GKX27945.1"/>
    <property type="molecule type" value="Genomic_DNA"/>
</dbReference>
<evidence type="ECO:0000256" key="3">
    <source>
        <dbReference type="ARBA" id="ARBA00023163"/>
    </source>
</evidence>
<dbReference type="RefSeq" id="WP_281811744.1">
    <property type="nucleotide sequence ID" value="NZ_BRLB01000001.1"/>
</dbReference>
<proteinExistence type="predicted"/>
<dbReference type="InterPro" id="IPR020449">
    <property type="entry name" value="Tscrpt_reg_AraC-type_HTH"/>
</dbReference>
<dbReference type="PRINTS" id="PR00032">
    <property type="entry name" value="HTHARAC"/>
</dbReference>
<dbReference type="GO" id="GO:0043565">
    <property type="term" value="F:sequence-specific DNA binding"/>
    <property type="evidence" value="ECO:0007669"/>
    <property type="project" value="InterPro"/>
</dbReference>
<dbReference type="InterPro" id="IPR018062">
    <property type="entry name" value="HTH_AraC-typ_CS"/>
</dbReference>
<dbReference type="AlphaFoldDB" id="A0A9W6DDC9"/>
<dbReference type="PANTHER" id="PTHR43280:SF2">
    <property type="entry name" value="HTH-TYPE TRANSCRIPTIONAL REGULATOR EXSA"/>
    <property type="match status" value="1"/>
</dbReference>
<evidence type="ECO:0000313" key="6">
    <source>
        <dbReference type="Proteomes" id="UP001144256"/>
    </source>
</evidence>
<accession>A0A9W6DDC9</accession>
<gene>
    <name evidence="5" type="ORF">SH1V18_04250</name>
</gene>